<dbReference type="OrthoDB" id="420882at2759"/>
<evidence type="ECO:0000259" key="2">
    <source>
        <dbReference type="Pfam" id="PF01728"/>
    </source>
</evidence>
<evidence type="ECO:0000256" key="1">
    <source>
        <dbReference type="SAM" id="MobiDB-lite"/>
    </source>
</evidence>
<evidence type="ECO:0000313" key="3">
    <source>
        <dbReference type="EMBL" id="KOO28040.1"/>
    </source>
</evidence>
<reference evidence="4" key="1">
    <citation type="journal article" date="2015" name="PLoS Genet.">
        <title>Genome Sequence and Transcriptome Analyses of Chrysochromulina tobin: Metabolic Tools for Enhanced Algal Fitness in the Prominent Order Prymnesiales (Haptophyceae).</title>
        <authorList>
            <person name="Hovde B.T."/>
            <person name="Deodato C.R."/>
            <person name="Hunsperger H.M."/>
            <person name="Ryken S.A."/>
            <person name="Yost W."/>
            <person name="Jha R.K."/>
            <person name="Patterson J."/>
            <person name="Monnat R.J. Jr."/>
            <person name="Barlow S.B."/>
            <person name="Starkenburg S.R."/>
            <person name="Cattolico R.A."/>
        </authorList>
    </citation>
    <scope>NUCLEOTIDE SEQUENCE</scope>
    <source>
        <strain evidence="4">CCMP291</strain>
    </source>
</reference>
<dbReference type="GO" id="GO:0032259">
    <property type="term" value="P:methylation"/>
    <property type="evidence" value="ECO:0007669"/>
    <property type="project" value="UniProtKB-KW"/>
</dbReference>
<feature type="region of interest" description="Disordered" evidence="1">
    <location>
        <begin position="160"/>
        <end position="179"/>
    </location>
</feature>
<sequence length="645" mass="69871">MKHEHKVFARLRVKANGVQLVLKPLVISAFAPKPCTLEQLQLQLAGLPECEFSDTEWRLTGVRLCHRQRFGNFLHFYGFRSEQGLLIEAVMRRGVVSHDDDERLSAVCALGDSATITGLIEMSKGRLSIHARLVEVDESFHSLFGERALFRDDSPSLKGGGVPRHWPARTPSTLSTPSATTENVEPILLIQCVASHTVRLQEYVRAAYGVDALAIVAPISGHKMGRDERCVAYRPMASAARLLVGLLGDVLMARYVQRWYLLEGRAPTLRAAVVALLDRCTVIGDAKAADERRGRSDGGGGGGIGCLLPVRVQAFPRSVEAFAVEQVRRSGRAEPAPKGDTLCSIAYLLNAYYYGASPLDDERTRFANNLPRPRCVVAEGAEDAEGAVSLAAATIAKSAPSLAASHVCRAYYKLHEAQARFGLTLEVKRALDVGASPGGWTVCLCSLGCTFVTAIDPGALNLPVELASSRRVEHLQMRVEEAIPLMLGPPRAYAPVTRSSRPRLGEGPKFEEAPSMEAPLAAAPTPAYTGPRYSILVCDMNAPPSDVISMARLSLPLLEDGAPLVLTFKNPFARRGLWLEALEAGLAELAAFADDVAEMHLLANTSRETTVYGRVRPLAQRVAAAAQAEQCADAWSRSRLIDGRQ</sequence>
<name>A0A0M0JNJ6_9EUKA</name>
<dbReference type="AlphaFoldDB" id="A0A0M0JNJ6"/>
<dbReference type="EMBL" id="JWZX01002629">
    <property type="protein sequence ID" value="KOO28040.1"/>
    <property type="molecule type" value="Genomic_DNA"/>
</dbReference>
<organism evidence="3 4">
    <name type="scientific">Chrysochromulina tobinii</name>
    <dbReference type="NCBI Taxonomy" id="1460289"/>
    <lineage>
        <taxon>Eukaryota</taxon>
        <taxon>Haptista</taxon>
        <taxon>Haptophyta</taxon>
        <taxon>Prymnesiophyceae</taxon>
        <taxon>Prymnesiales</taxon>
        <taxon>Chrysochromulinaceae</taxon>
        <taxon>Chrysochromulina</taxon>
    </lineage>
</organism>
<feature type="compositionally biased region" description="Low complexity" evidence="1">
    <location>
        <begin position="168"/>
        <end position="179"/>
    </location>
</feature>
<dbReference type="Pfam" id="PF01728">
    <property type="entry name" value="FtsJ"/>
    <property type="match status" value="1"/>
</dbReference>
<proteinExistence type="predicted"/>
<keyword evidence="4" id="KW-1185">Reference proteome</keyword>
<gene>
    <name evidence="3" type="ORF">Ctob_013984</name>
</gene>
<dbReference type="SUPFAM" id="SSF53335">
    <property type="entry name" value="S-adenosyl-L-methionine-dependent methyltransferases"/>
    <property type="match status" value="1"/>
</dbReference>
<dbReference type="Proteomes" id="UP000037460">
    <property type="component" value="Unassembled WGS sequence"/>
</dbReference>
<dbReference type="Gene3D" id="3.40.50.150">
    <property type="entry name" value="Vaccinia Virus protein VP39"/>
    <property type="match status" value="1"/>
</dbReference>
<accession>A0A0M0JNJ6</accession>
<protein>
    <submittedName>
        <fullName evidence="3">23s rRNA methylase containing thump domain</fullName>
    </submittedName>
</protein>
<keyword evidence="3" id="KW-0489">Methyltransferase</keyword>
<evidence type="ECO:0000313" key="4">
    <source>
        <dbReference type="Proteomes" id="UP000037460"/>
    </source>
</evidence>
<feature type="domain" description="Ribosomal RNA methyltransferase FtsJ" evidence="2">
    <location>
        <begin position="407"/>
        <end position="480"/>
    </location>
</feature>
<dbReference type="GO" id="GO:0008168">
    <property type="term" value="F:methyltransferase activity"/>
    <property type="evidence" value="ECO:0007669"/>
    <property type="project" value="UniProtKB-KW"/>
</dbReference>
<dbReference type="InterPro" id="IPR002877">
    <property type="entry name" value="RNA_MeTrfase_FtsJ_dom"/>
</dbReference>
<keyword evidence="3" id="KW-0808">Transferase</keyword>
<dbReference type="InterPro" id="IPR029063">
    <property type="entry name" value="SAM-dependent_MTases_sf"/>
</dbReference>
<comment type="caution">
    <text evidence="3">The sequence shown here is derived from an EMBL/GenBank/DDBJ whole genome shotgun (WGS) entry which is preliminary data.</text>
</comment>